<protein>
    <recommendedName>
        <fullName evidence="3">PE domain-containing protein</fullName>
    </recommendedName>
</protein>
<dbReference type="Proteomes" id="UP000676853">
    <property type="component" value="Unassembled WGS sequence"/>
</dbReference>
<evidence type="ECO:0000313" key="2">
    <source>
        <dbReference type="Proteomes" id="UP000676853"/>
    </source>
</evidence>
<evidence type="ECO:0000313" key="1">
    <source>
        <dbReference type="EMBL" id="MBS4102847.1"/>
    </source>
</evidence>
<sequence length="105" mass="10905">MDSPERPAAPGQSDIGAVLDLVHALRAVQANTPPVPRGIRGAGIEANGHVAAALARFRANATEFHHRLSLNIDTVIGDLDLVAAQIAAAELDNVDVGTVVNRAQD</sequence>
<dbReference type="EMBL" id="JAGXOE010000043">
    <property type="protein sequence ID" value="MBS4102847.1"/>
    <property type="molecule type" value="Genomic_DNA"/>
</dbReference>
<dbReference type="RefSeq" id="WP_212554399.1">
    <property type="nucleotide sequence ID" value="NZ_JAGXOE010000043.1"/>
</dbReference>
<reference evidence="1 2" key="1">
    <citation type="submission" date="2021-04" db="EMBL/GenBank/DDBJ databases">
        <title>Whole genome sequence analysis of a thiophenic sulfur metabolizing bacteria.</title>
        <authorList>
            <person name="Akhtar N."/>
            <person name="Akram J."/>
            <person name="Aslam A."/>
        </authorList>
    </citation>
    <scope>NUCLEOTIDE SEQUENCE [LARGE SCALE GENOMIC DNA]</scope>
    <source>
        <strain evidence="1 2">3OW</strain>
    </source>
</reference>
<gene>
    <name evidence="1" type="ORF">KFZ73_16575</name>
</gene>
<comment type="caution">
    <text evidence="1">The sequence shown here is derived from an EMBL/GenBank/DDBJ whole genome shotgun (WGS) entry which is preliminary data.</text>
</comment>
<proteinExistence type="predicted"/>
<keyword evidence="2" id="KW-1185">Reference proteome</keyword>
<name>A0ABS5NGV1_TSUPA</name>
<organism evidence="1 2">
    <name type="scientific">Tsukamurella paurometabola</name>
    <name type="common">Corynebacterium paurometabolum</name>
    <dbReference type="NCBI Taxonomy" id="2061"/>
    <lineage>
        <taxon>Bacteria</taxon>
        <taxon>Bacillati</taxon>
        <taxon>Actinomycetota</taxon>
        <taxon>Actinomycetes</taxon>
        <taxon>Mycobacteriales</taxon>
        <taxon>Tsukamurellaceae</taxon>
        <taxon>Tsukamurella</taxon>
    </lineage>
</organism>
<evidence type="ECO:0008006" key="3">
    <source>
        <dbReference type="Google" id="ProtNLM"/>
    </source>
</evidence>
<accession>A0ABS5NGV1</accession>